<dbReference type="GeneID" id="97458707"/>
<proteinExistence type="inferred from homology"/>
<evidence type="ECO:0000256" key="5">
    <source>
        <dbReference type="ARBA" id="ARBA00023136"/>
    </source>
</evidence>
<dbReference type="InterPro" id="IPR050957">
    <property type="entry name" value="BMP_lipoprotein"/>
</dbReference>
<comment type="similarity">
    <text evidence="2">Belongs to the BMP lipoprotein family.</text>
</comment>
<evidence type="ECO:0000256" key="1">
    <source>
        <dbReference type="ARBA" id="ARBA00004193"/>
    </source>
</evidence>
<dbReference type="AlphaFoldDB" id="A0A2I1XNW5"/>
<sequence>MQLKIKKVLSISILLSAVGLSMAACSNKSSSSNAKNADHSIALVTNNTGVDDHSFNQSAWEGLKRYGKAHDLLKGNGGYNYFESSSASDHIPNIEQAINAKYKTIVGVGYELGDAINTESKKHPKNNFIMIDNVINRKNVASATFKSNDASYLAGYAAAYTTKTNVVGFVGGAHGVILNLFDAGFAKGVADAAKEQNKKIKIINAYVGDFSSVDKAKAIAKAMYANKADVIYQVAATAGEGVFQEAKDINTKKAANDKVWVIGVDSDQSSLGVYKDKDGKKSNFTLTSTIKGIGKAVEDIANKAYDGEFPGGKHFVYGLKGNGTYVVKGNMSDSAWAAVNKAKQNVIDGKVKVPTTPSN</sequence>
<dbReference type="Gene3D" id="3.40.50.2300">
    <property type="match status" value="2"/>
</dbReference>
<evidence type="ECO:0000313" key="10">
    <source>
        <dbReference type="EMBL" id="MEL0564872.1"/>
    </source>
</evidence>
<dbReference type="Proteomes" id="UP000327236">
    <property type="component" value="Unassembled WGS sequence"/>
</dbReference>
<keyword evidence="12" id="KW-1185">Reference proteome</keyword>
<evidence type="ECO:0000313" key="9">
    <source>
        <dbReference type="EMBL" id="KAA9323902.1"/>
    </source>
</evidence>
<reference evidence="9 11" key="1">
    <citation type="submission" date="2019-09" db="EMBL/GenBank/DDBJ databases">
        <title>Draft genome sequence assemblies of isolates from the urinary tract.</title>
        <authorList>
            <person name="Mores C.R."/>
            <person name="Putonti C."/>
            <person name="Wolfe A.J."/>
        </authorList>
    </citation>
    <scope>NUCLEOTIDE SEQUENCE [LARGE SCALE GENOMIC DNA]</scope>
    <source>
        <strain evidence="9 11">UMB246</strain>
    </source>
</reference>
<dbReference type="InterPro" id="IPR003760">
    <property type="entry name" value="PnrA-like"/>
</dbReference>
<dbReference type="KEGG" id="lje:BUE77_00955"/>
<dbReference type="OrthoDB" id="9784230at2"/>
<dbReference type="PROSITE" id="PS51257">
    <property type="entry name" value="PROKAR_LIPOPROTEIN"/>
    <property type="match status" value="1"/>
</dbReference>
<dbReference type="Proteomes" id="UP001385848">
    <property type="component" value="Unassembled WGS sequence"/>
</dbReference>
<evidence type="ECO:0000313" key="11">
    <source>
        <dbReference type="Proteomes" id="UP000327236"/>
    </source>
</evidence>
<dbReference type="CDD" id="cd06354">
    <property type="entry name" value="PBP1_PrnA-like"/>
    <property type="match status" value="1"/>
</dbReference>
<dbReference type="InterPro" id="IPR028082">
    <property type="entry name" value="Peripla_BP_I"/>
</dbReference>
<reference evidence="10 12" key="2">
    <citation type="submission" date="2024-04" db="EMBL/GenBank/DDBJ databases">
        <title>Three lactobacilli isolated from voided urine samples from females with type 2 diabetes.</title>
        <authorList>
            <person name="Kula A."/>
            <person name="Stegman N."/>
            <person name="Putonti C."/>
        </authorList>
    </citation>
    <scope>NUCLEOTIDE SEQUENCE [LARGE SCALE GENOMIC DNA]</scope>
    <source>
        <strain evidence="10 12">1855</strain>
    </source>
</reference>
<organism evidence="9 11">
    <name type="scientific">Lactobacillus jensenii</name>
    <dbReference type="NCBI Taxonomy" id="109790"/>
    <lineage>
        <taxon>Bacteria</taxon>
        <taxon>Bacillati</taxon>
        <taxon>Bacillota</taxon>
        <taxon>Bacilli</taxon>
        <taxon>Lactobacillales</taxon>
        <taxon>Lactobacillaceae</taxon>
        <taxon>Lactobacillus</taxon>
    </lineage>
</organism>
<accession>A0A2I1XNW5</accession>
<keyword evidence="6" id="KW-0449">Lipoprotein</keyword>
<dbReference type="SUPFAM" id="SSF53822">
    <property type="entry name" value="Periplasmic binding protein-like I"/>
    <property type="match status" value="1"/>
</dbReference>
<dbReference type="EMBL" id="VYWW01000005">
    <property type="protein sequence ID" value="KAA9323902.1"/>
    <property type="molecule type" value="Genomic_DNA"/>
</dbReference>
<comment type="subcellular location">
    <subcellularLocation>
        <location evidence="1">Cell membrane</location>
        <topology evidence="1">Lipid-anchor</topology>
    </subcellularLocation>
</comment>
<evidence type="ECO:0000256" key="7">
    <source>
        <dbReference type="SAM" id="SignalP"/>
    </source>
</evidence>
<evidence type="ECO:0000313" key="12">
    <source>
        <dbReference type="Proteomes" id="UP001385848"/>
    </source>
</evidence>
<dbReference type="PANTHER" id="PTHR34296">
    <property type="entry name" value="TRANSCRIPTIONAL ACTIVATOR PROTEIN MED"/>
    <property type="match status" value="1"/>
</dbReference>
<name>A0A2I1XNW5_LACJE</name>
<keyword evidence="3" id="KW-1003">Cell membrane</keyword>
<dbReference type="PANTHER" id="PTHR34296:SF2">
    <property type="entry name" value="ABC TRANSPORTER GUANOSINE-BINDING PROTEIN NUPN"/>
    <property type="match status" value="1"/>
</dbReference>
<evidence type="ECO:0000256" key="3">
    <source>
        <dbReference type="ARBA" id="ARBA00022475"/>
    </source>
</evidence>
<protein>
    <submittedName>
        <fullName evidence="9">BMP family ABC transporter substrate-binding protein</fullName>
    </submittedName>
</protein>
<dbReference type="STRING" id="109790.BUE77_00955"/>
<keyword evidence="4 7" id="KW-0732">Signal</keyword>
<evidence type="ECO:0000259" key="8">
    <source>
        <dbReference type="Pfam" id="PF02608"/>
    </source>
</evidence>
<feature type="chain" id="PRO_5044574353" evidence="7">
    <location>
        <begin position="24"/>
        <end position="359"/>
    </location>
</feature>
<dbReference type="EMBL" id="JBBVUL010000004">
    <property type="protein sequence ID" value="MEL0564872.1"/>
    <property type="molecule type" value="Genomic_DNA"/>
</dbReference>
<comment type="caution">
    <text evidence="9">The sequence shown here is derived from an EMBL/GenBank/DDBJ whole genome shotgun (WGS) entry which is preliminary data.</text>
</comment>
<dbReference type="GO" id="GO:0005886">
    <property type="term" value="C:plasma membrane"/>
    <property type="evidence" value="ECO:0007669"/>
    <property type="project" value="UniProtKB-SubCell"/>
</dbReference>
<evidence type="ECO:0000256" key="4">
    <source>
        <dbReference type="ARBA" id="ARBA00022729"/>
    </source>
</evidence>
<keyword evidence="5" id="KW-0472">Membrane</keyword>
<dbReference type="Pfam" id="PF02608">
    <property type="entry name" value="Bmp"/>
    <property type="match status" value="1"/>
</dbReference>
<gene>
    <name evidence="10" type="ORF">AAC431_02890</name>
    <name evidence="9" type="ORF">F6H94_01795</name>
</gene>
<dbReference type="RefSeq" id="WP_006586022.1">
    <property type="nucleotide sequence ID" value="NZ_CATOUV010000001.1"/>
</dbReference>
<feature type="domain" description="ABC transporter substrate-binding protein PnrA-like" evidence="8">
    <location>
        <begin position="44"/>
        <end position="354"/>
    </location>
</feature>
<evidence type="ECO:0000256" key="6">
    <source>
        <dbReference type="ARBA" id="ARBA00023288"/>
    </source>
</evidence>
<feature type="signal peptide" evidence="7">
    <location>
        <begin position="1"/>
        <end position="23"/>
    </location>
</feature>
<evidence type="ECO:0000256" key="2">
    <source>
        <dbReference type="ARBA" id="ARBA00008610"/>
    </source>
</evidence>